<evidence type="ECO:0000256" key="6">
    <source>
        <dbReference type="ARBA" id="ARBA00022729"/>
    </source>
</evidence>
<dbReference type="InterPro" id="IPR039426">
    <property type="entry name" value="TonB-dep_rcpt-like"/>
</dbReference>
<dbReference type="InterPro" id="IPR036942">
    <property type="entry name" value="Beta-barrel_TonB_sf"/>
</dbReference>
<dbReference type="Proteomes" id="UP000266313">
    <property type="component" value="Chromosome"/>
</dbReference>
<dbReference type="InterPro" id="IPR012910">
    <property type="entry name" value="Plug_dom"/>
</dbReference>
<dbReference type="CDD" id="cd01347">
    <property type="entry name" value="ligand_gated_channel"/>
    <property type="match status" value="1"/>
</dbReference>
<keyword evidence="8 11" id="KW-0472">Membrane</keyword>
<dbReference type="Pfam" id="PF07715">
    <property type="entry name" value="Plug"/>
    <property type="match status" value="1"/>
</dbReference>
<proteinExistence type="inferred from homology"/>
<dbReference type="Pfam" id="PF00593">
    <property type="entry name" value="TonB_dep_Rec_b-barrel"/>
    <property type="match status" value="1"/>
</dbReference>
<keyword evidence="6" id="KW-0732">Signal</keyword>
<dbReference type="GO" id="GO:0044718">
    <property type="term" value="P:siderophore transmembrane transport"/>
    <property type="evidence" value="ECO:0007669"/>
    <property type="project" value="TreeGrafter"/>
</dbReference>
<dbReference type="PANTHER" id="PTHR30069">
    <property type="entry name" value="TONB-DEPENDENT OUTER MEMBRANE RECEPTOR"/>
    <property type="match status" value="1"/>
</dbReference>
<dbReference type="PANTHER" id="PTHR30069:SF29">
    <property type="entry name" value="HEMOGLOBIN AND HEMOGLOBIN-HAPTOGLOBIN-BINDING PROTEIN 1-RELATED"/>
    <property type="match status" value="1"/>
</dbReference>
<keyword evidence="3 11" id="KW-0813">Transport</keyword>
<evidence type="ECO:0000313" key="17">
    <source>
        <dbReference type="Proteomes" id="UP000266313"/>
    </source>
</evidence>
<evidence type="ECO:0000256" key="12">
    <source>
        <dbReference type="RuleBase" id="RU003357"/>
    </source>
</evidence>
<dbReference type="Gene3D" id="2.170.130.10">
    <property type="entry name" value="TonB-dependent receptor, plug domain"/>
    <property type="match status" value="1"/>
</dbReference>
<keyword evidence="4 11" id="KW-1134">Transmembrane beta strand</keyword>
<keyword evidence="10 11" id="KW-0998">Cell outer membrane</keyword>
<accession>A0A250KZM3</accession>
<feature type="domain" description="TonB-dependent receptor-like beta-barrel" evidence="14">
    <location>
        <begin position="230"/>
        <end position="685"/>
    </location>
</feature>
<evidence type="ECO:0000256" key="9">
    <source>
        <dbReference type="ARBA" id="ARBA00023170"/>
    </source>
</evidence>
<evidence type="ECO:0000259" key="14">
    <source>
        <dbReference type="Pfam" id="PF00593"/>
    </source>
</evidence>
<dbReference type="GO" id="GO:0009279">
    <property type="term" value="C:cell outer membrane"/>
    <property type="evidence" value="ECO:0007669"/>
    <property type="project" value="UniProtKB-SubCell"/>
</dbReference>
<dbReference type="GO" id="GO:0015344">
    <property type="term" value="F:siderophore uptake transmembrane transporter activity"/>
    <property type="evidence" value="ECO:0007669"/>
    <property type="project" value="TreeGrafter"/>
</dbReference>
<evidence type="ECO:0000256" key="8">
    <source>
        <dbReference type="ARBA" id="ARBA00023136"/>
    </source>
</evidence>
<keyword evidence="17" id="KW-1185">Reference proteome</keyword>
<dbReference type="KEGG" id="mmai:sS8_4501"/>
<evidence type="ECO:0000256" key="2">
    <source>
        <dbReference type="ARBA" id="ARBA00008143"/>
    </source>
</evidence>
<dbReference type="Gene3D" id="2.40.170.20">
    <property type="entry name" value="TonB-dependent receptor, beta-barrel domain"/>
    <property type="match status" value="1"/>
</dbReference>
<dbReference type="AlphaFoldDB" id="A0A250KZM3"/>
<organism evidence="16 17">
    <name type="scientific">Methylocaldum marinum</name>
    <dbReference type="NCBI Taxonomy" id="1432792"/>
    <lineage>
        <taxon>Bacteria</taxon>
        <taxon>Pseudomonadati</taxon>
        <taxon>Pseudomonadota</taxon>
        <taxon>Gammaproteobacteria</taxon>
        <taxon>Methylococcales</taxon>
        <taxon>Methylococcaceae</taxon>
        <taxon>Methylocaldum</taxon>
    </lineage>
</organism>
<sequence length="713" mass="78825">MSFGPAGRFRHRKAGAARPSLPSCRPGGIAHIRLIALGLWAISRPAAAGSDEATWMDTIQITASRAPLGSFDVPTAVTSVSSAEIERQVPQIVPDLLRGQTGVYVQETTPGQGIPIVRGLKGSEVLYLVDGMRLSNAIFRNAPNQYMALLDPFNVDRIEVVRGASSTLYGGDAMGGVVQVFTPVPRFSGSAWQSRTVFNNSYGSAENAYQTHLTMSGGRDDLAVTGSFGYQNFGDRIAGGGDRQRHTGFESWAGNAKLLYHPGDAHELLFDMQFFSQPETPRYDELVPGYGQTEPSSAVFSFEPNERLFFHGRYRYSRATALFDALEFHVAHQRITDDRRTRDYGSSREARERNASLLTGITAQATLEQDSLGKLVYGLEFYHDEVASSRVDTDIGTGTSSTATSRFPDGSTMDSVAVYGHETLYLGERLQLQFGSRYSHYHTVLEAADRGVGAKLDHHDVTGNVGLSYALLDELKFVANFGRGFRPPNIFDLGTLGPRPGNRYNIANPDLKPETILTWDFGFKFQNPWLQAEAIGYVSDFRDKITSVLTGETTSDGRNVIQNRNINRVELHGAEVGARYRLDDRLALYGSLNYTFGEETFGDGDALPADRIPPLNGRFGVYFRPWPAVWVETFCRFADRQNHLSGRDLDDPRINPNGTPGWATLNLRAGWQPNRHWALQLDLENMLDKNYREHGSGVDARGVNLIASVRLAL</sequence>
<dbReference type="InterPro" id="IPR000531">
    <property type="entry name" value="Beta-barrel_TonB"/>
</dbReference>
<dbReference type="SUPFAM" id="SSF56935">
    <property type="entry name" value="Porins"/>
    <property type="match status" value="1"/>
</dbReference>
<evidence type="ECO:0000256" key="13">
    <source>
        <dbReference type="SAM" id="MobiDB-lite"/>
    </source>
</evidence>
<name>A0A250KZM3_9GAMM</name>
<evidence type="ECO:0000256" key="4">
    <source>
        <dbReference type="ARBA" id="ARBA00022452"/>
    </source>
</evidence>
<evidence type="ECO:0000256" key="7">
    <source>
        <dbReference type="ARBA" id="ARBA00023077"/>
    </source>
</evidence>
<keyword evidence="9" id="KW-0675">Receptor</keyword>
<evidence type="ECO:0000256" key="11">
    <source>
        <dbReference type="PROSITE-ProRule" id="PRU01360"/>
    </source>
</evidence>
<evidence type="ECO:0000256" key="1">
    <source>
        <dbReference type="ARBA" id="ARBA00004571"/>
    </source>
</evidence>
<evidence type="ECO:0000313" key="16">
    <source>
        <dbReference type="EMBL" id="BBA36431.1"/>
    </source>
</evidence>
<reference evidence="16 17" key="1">
    <citation type="submission" date="2016-12" db="EMBL/GenBank/DDBJ databases">
        <title>Genome sequencing of Methylocaldum marinum.</title>
        <authorList>
            <person name="Takeuchi M."/>
            <person name="Kamagata Y."/>
            <person name="Hiraoka S."/>
            <person name="Oshima K."/>
            <person name="Hattori M."/>
            <person name="Iwasaki W."/>
        </authorList>
    </citation>
    <scope>NUCLEOTIDE SEQUENCE [LARGE SCALE GENOMIC DNA]</scope>
    <source>
        <strain evidence="16 17">S8</strain>
    </source>
</reference>
<evidence type="ECO:0000256" key="5">
    <source>
        <dbReference type="ARBA" id="ARBA00022692"/>
    </source>
</evidence>
<keyword evidence="7 12" id="KW-0798">TonB box</keyword>
<comment type="subcellular location">
    <subcellularLocation>
        <location evidence="1 11">Cell outer membrane</location>
        <topology evidence="1 11">Multi-pass membrane protein</topology>
    </subcellularLocation>
</comment>
<evidence type="ECO:0000256" key="10">
    <source>
        <dbReference type="ARBA" id="ARBA00023237"/>
    </source>
</evidence>
<comment type="similarity">
    <text evidence="2">Belongs to the TonB-dependent receptor family. Hemoglobin/haptoglobin binding protein subfamily.</text>
</comment>
<dbReference type="InterPro" id="IPR037066">
    <property type="entry name" value="Plug_dom_sf"/>
</dbReference>
<gene>
    <name evidence="16" type="ORF">sS8_4501</name>
</gene>
<keyword evidence="5 11" id="KW-0812">Transmembrane</keyword>
<feature type="domain" description="TonB-dependent receptor plug" evidence="15">
    <location>
        <begin position="72"/>
        <end position="177"/>
    </location>
</feature>
<dbReference type="EMBL" id="AP017928">
    <property type="protein sequence ID" value="BBA36431.1"/>
    <property type="molecule type" value="Genomic_DNA"/>
</dbReference>
<feature type="region of interest" description="Disordered" evidence="13">
    <location>
        <begin position="1"/>
        <end position="21"/>
    </location>
</feature>
<evidence type="ECO:0000256" key="3">
    <source>
        <dbReference type="ARBA" id="ARBA00022448"/>
    </source>
</evidence>
<dbReference type="PROSITE" id="PS52016">
    <property type="entry name" value="TONB_DEPENDENT_REC_3"/>
    <property type="match status" value="1"/>
</dbReference>
<evidence type="ECO:0000259" key="15">
    <source>
        <dbReference type="Pfam" id="PF07715"/>
    </source>
</evidence>
<protein>
    <submittedName>
        <fullName evidence="16">Glr0280 protein</fullName>
    </submittedName>
</protein>